<evidence type="ECO:0000259" key="3">
    <source>
        <dbReference type="Pfam" id="PF20148"/>
    </source>
</evidence>
<dbReference type="InterPro" id="IPR050708">
    <property type="entry name" value="T6SS_VgrG/RHS"/>
</dbReference>
<sequence length="499" mass="53963">MLSTVRFVLASAVFYAATFLFPGNAHAAPGCYQDPYNLTYYCDTIENAYAAILADGRNMSPWCPPNRPPQYAIFKDQHIFAKQFGCGYQPSRESWGAAQSIWSTGCAPNAAWSEAAGRCLAQTDAKPEKNAGPTCCSFGDPINPATGNKYEVRQEYVGNGAFPLEFSWTYNSIRLNEQSWVNFVPQQYMLGGNRRHNYSQSVKIQNVSGVPAVAYVSRPEGTLERYTRSQSTWVAEPDNAAKFEDLLDQQGARVGWTRRAPNGLVESFNNAGRLIQKADRSGATQALSYDSSDRLGTVVDSAGRSLKFTYNASSQLMAIDLPDGHSLQFLYDSTDPAIANLTSVQYPDGSVVRYRYGEAGYVVGTGQPNALTGVIDESGARYSSTYYNASHQATGTELASGTDKYSAVYTVAPSSTYAASTAVTGPIGQQDVGEYTVIQGVARRTSLTSTCSGCATRHSSSTFDALGRVDVALDPAGSAVDYDYDAEGRLIKQVEAVNN</sequence>
<dbReference type="Pfam" id="PF25023">
    <property type="entry name" value="TEN_YD-shell"/>
    <property type="match status" value="1"/>
</dbReference>
<dbReference type="InterPro" id="IPR006530">
    <property type="entry name" value="YD"/>
</dbReference>
<feature type="signal peptide" evidence="2">
    <location>
        <begin position="1"/>
        <end position="27"/>
    </location>
</feature>
<keyword evidence="1" id="KW-0677">Repeat</keyword>
<feature type="domain" description="Teneurin-like YD-shell" evidence="4">
    <location>
        <begin position="266"/>
        <end position="356"/>
    </location>
</feature>
<name>A0ABU1WEY7_9GAMM</name>
<dbReference type="InterPro" id="IPR056823">
    <property type="entry name" value="TEN-like_YD-shell"/>
</dbReference>
<dbReference type="PANTHER" id="PTHR32305">
    <property type="match status" value="1"/>
</dbReference>
<proteinExistence type="predicted"/>
<dbReference type="Proteomes" id="UP001251524">
    <property type="component" value="Unassembled WGS sequence"/>
</dbReference>
<evidence type="ECO:0000256" key="1">
    <source>
        <dbReference type="ARBA" id="ARBA00022737"/>
    </source>
</evidence>
<evidence type="ECO:0000259" key="4">
    <source>
        <dbReference type="Pfam" id="PF25023"/>
    </source>
</evidence>
<organism evidence="5 6">
    <name type="scientific">Lysobacter niastensis</name>
    <dbReference type="NCBI Taxonomy" id="380629"/>
    <lineage>
        <taxon>Bacteria</taxon>
        <taxon>Pseudomonadati</taxon>
        <taxon>Pseudomonadota</taxon>
        <taxon>Gammaproteobacteria</taxon>
        <taxon>Lysobacterales</taxon>
        <taxon>Lysobacteraceae</taxon>
        <taxon>Lysobacter</taxon>
    </lineage>
</organism>
<dbReference type="Gene3D" id="2.180.10.10">
    <property type="entry name" value="RHS repeat-associated core"/>
    <property type="match status" value="1"/>
</dbReference>
<dbReference type="PANTHER" id="PTHR32305:SF15">
    <property type="entry name" value="PROTEIN RHSA-RELATED"/>
    <property type="match status" value="1"/>
</dbReference>
<feature type="domain" description="DUF6531" evidence="3">
    <location>
        <begin position="139"/>
        <end position="212"/>
    </location>
</feature>
<dbReference type="RefSeq" id="WP_310064392.1">
    <property type="nucleotide sequence ID" value="NZ_JAVDVY010000003.1"/>
</dbReference>
<evidence type="ECO:0000313" key="5">
    <source>
        <dbReference type="EMBL" id="MDR7136160.1"/>
    </source>
</evidence>
<comment type="caution">
    <text evidence="5">The sequence shown here is derived from an EMBL/GenBank/DDBJ whole genome shotgun (WGS) entry which is preliminary data.</text>
</comment>
<dbReference type="EMBL" id="JAVDVY010000003">
    <property type="protein sequence ID" value="MDR7136160.1"/>
    <property type="molecule type" value="Genomic_DNA"/>
</dbReference>
<accession>A0ABU1WEY7</accession>
<reference evidence="5 6" key="1">
    <citation type="submission" date="2023-07" db="EMBL/GenBank/DDBJ databases">
        <title>Sorghum-associated microbial communities from plants grown in Nebraska, USA.</title>
        <authorList>
            <person name="Schachtman D."/>
        </authorList>
    </citation>
    <scope>NUCLEOTIDE SEQUENCE [LARGE SCALE GENOMIC DNA]</scope>
    <source>
        <strain evidence="5 6">BE198</strain>
    </source>
</reference>
<gene>
    <name evidence="5" type="ORF">J2X06_003378</name>
</gene>
<dbReference type="NCBIfam" id="TIGR01643">
    <property type="entry name" value="YD_repeat_2x"/>
    <property type="match status" value="2"/>
</dbReference>
<evidence type="ECO:0000256" key="2">
    <source>
        <dbReference type="SAM" id="SignalP"/>
    </source>
</evidence>
<keyword evidence="2" id="KW-0732">Signal</keyword>
<dbReference type="Pfam" id="PF20148">
    <property type="entry name" value="DUF6531"/>
    <property type="match status" value="1"/>
</dbReference>
<feature type="chain" id="PRO_5046982796" evidence="2">
    <location>
        <begin position="28"/>
        <end position="499"/>
    </location>
</feature>
<keyword evidence="6" id="KW-1185">Reference proteome</keyword>
<evidence type="ECO:0000313" key="6">
    <source>
        <dbReference type="Proteomes" id="UP001251524"/>
    </source>
</evidence>
<dbReference type="InterPro" id="IPR045351">
    <property type="entry name" value="DUF6531"/>
</dbReference>
<protein>
    <submittedName>
        <fullName evidence="5">YD repeat-containing protein</fullName>
    </submittedName>
</protein>